<organism evidence="1 2">
    <name type="scientific">Dactylosporangium darangshiense</name>
    <dbReference type="NCBI Taxonomy" id="579108"/>
    <lineage>
        <taxon>Bacteria</taxon>
        <taxon>Bacillati</taxon>
        <taxon>Actinomycetota</taxon>
        <taxon>Actinomycetes</taxon>
        <taxon>Micromonosporales</taxon>
        <taxon>Micromonosporaceae</taxon>
        <taxon>Dactylosporangium</taxon>
    </lineage>
</organism>
<accession>A0ABP8DE15</accession>
<sequence>MDTATALNAFALAVSPLPGVTQPPGAAADVRSGTLAVSWVYQHWAQLSQAQQQAVDAAVSVDAWLAPGQGGGAQAPEVVVATCRGAVTDSAGAEGYRPEVDRLVAELGDRLGRHLRLPLYLTVNTTAPPGAASEAWAYAMTCTPTAGPDDGHPVCWLHLNPQFSGATPTGRTAILAHELGHCFEYDLIGTDTYRMPAWLSEGLATFWMEPFTSDEPSLIAHWDRYLTSPEASLYARTYDAVGMYAHMQEAGLSPWQLGDQLMLGWQRAFAQGQSEAASDDAAFAPVANNVQFLQTWASGFAMGRRPGPAWTITEWPGLARVTDRYTPEQLAVGNGFQRDLPITAAADLLVRLDLQADVVQITTTAGTRGLLGPDGSGDRTLADMNGQPLCAVGTCTCPAGTASAGVTLPALGHGPAYLEASGGTGAGSVRVVGETVAQACAQPPSSCLVGTWRSTSMTGRVPAVDMNEQGGAGVGLRIGADGAAQATFTGMSPVTFTASSGGVGSAGRLTFAGTGTVQFTLPAGSASGYLPTGHSDLSQVTISLALTKPTAVTVYDHKAVTATSANDPLGNGAAQPPLFGGGTFTCSATTFTLTNALPDGSATTTWTFERQ</sequence>
<dbReference type="SUPFAM" id="SSF55486">
    <property type="entry name" value="Metalloproteases ('zincins'), catalytic domain"/>
    <property type="match status" value="1"/>
</dbReference>
<protein>
    <submittedName>
        <fullName evidence="1">Uncharacterized protein</fullName>
    </submittedName>
</protein>
<evidence type="ECO:0000313" key="1">
    <source>
        <dbReference type="EMBL" id="GAA4253747.1"/>
    </source>
</evidence>
<reference evidence="2" key="1">
    <citation type="journal article" date="2019" name="Int. J. Syst. Evol. Microbiol.">
        <title>The Global Catalogue of Microorganisms (GCM) 10K type strain sequencing project: providing services to taxonomists for standard genome sequencing and annotation.</title>
        <authorList>
            <consortium name="The Broad Institute Genomics Platform"/>
            <consortium name="The Broad Institute Genome Sequencing Center for Infectious Disease"/>
            <person name="Wu L."/>
            <person name="Ma J."/>
        </authorList>
    </citation>
    <scope>NUCLEOTIDE SEQUENCE [LARGE SCALE GENOMIC DNA]</scope>
    <source>
        <strain evidence="2">JCM 17441</strain>
    </source>
</reference>
<proteinExistence type="predicted"/>
<dbReference type="Proteomes" id="UP001500620">
    <property type="component" value="Unassembled WGS sequence"/>
</dbReference>
<dbReference type="RefSeq" id="WP_345130803.1">
    <property type="nucleotide sequence ID" value="NZ_BAABAT010000016.1"/>
</dbReference>
<keyword evidence="2" id="KW-1185">Reference proteome</keyword>
<evidence type="ECO:0000313" key="2">
    <source>
        <dbReference type="Proteomes" id="UP001500620"/>
    </source>
</evidence>
<dbReference type="EMBL" id="BAABAT010000016">
    <property type="protein sequence ID" value="GAA4253747.1"/>
    <property type="molecule type" value="Genomic_DNA"/>
</dbReference>
<name>A0ABP8DE15_9ACTN</name>
<gene>
    <name evidence="1" type="ORF">GCM10022255_055780</name>
</gene>
<comment type="caution">
    <text evidence="1">The sequence shown here is derived from an EMBL/GenBank/DDBJ whole genome shotgun (WGS) entry which is preliminary data.</text>
</comment>